<dbReference type="PROSITE" id="PS51198">
    <property type="entry name" value="UVRD_HELICASE_ATP_BIND"/>
    <property type="match status" value="1"/>
</dbReference>
<dbReference type="InterPro" id="IPR014017">
    <property type="entry name" value="DNA_helicase_UvrD-like_C"/>
</dbReference>
<dbReference type="GO" id="GO:0033202">
    <property type="term" value="C:DNA helicase complex"/>
    <property type="evidence" value="ECO:0007669"/>
    <property type="project" value="TreeGrafter"/>
</dbReference>
<keyword evidence="10" id="KW-0234">DNA repair</keyword>
<evidence type="ECO:0000256" key="16">
    <source>
        <dbReference type="SAM" id="MobiDB-lite"/>
    </source>
</evidence>
<evidence type="ECO:0000256" key="9">
    <source>
        <dbReference type="ARBA" id="ARBA00023125"/>
    </source>
</evidence>
<evidence type="ECO:0000256" key="4">
    <source>
        <dbReference type="ARBA" id="ARBA00022763"/>
    </source>
</evidence>
<dbReference type="SUPFAM" id="SSF52980">
    <property type="entry name" value="Restriction endonuclease-like"/>
    <property type="match status" value="1"/>
</dbReference>
<keyword evidence="11" id="KW-0413">Isomerase</keyword>
<dbReference type="Gene3D" id="3.40.50.300">
    <property type="entry name" value="P-loop containing nucleotide triphosphate hydrolases"/>
    <property type="match status" value="4"/>
</dbReference>
<keyword evidence="8 15" id="KW-0067">ATP-binding</keyword>
<feature type="domain" description="UvrD-like helicase C-terminal" evidence="18">
    <location>
        <begin position="455"/>
        <end position="739"/>
    </location>
</feature>
<dbReference type="Pfam" id="PF00580">
    <property type="entry name" value="UvrD-helicase"/>
    <property type="match status" value="1"/>
</dbReference>
<evidence type="ECO:0000259" key="17">
    <source>
        <dbReference type="PROSITE" id="PS51198"/>
    </source>
</evidence>
<dbReference type="InterPro" id="IPR014016">
    <property type="entry name" value="UvrD-like_ATP-bd"/>
</dbReference>
<comment type="caution">
    <text evidence="19">The sequence shown here is derived from an EMBL/GenBank/DDBJ whole genome shotgun (WGS) entry which is preliminary data.</text>
</comment>
<reference evidence="19" key="1">
    <citation type="submission" date="2018-08" db="EMBL/GenBank/DDBJ databases">
        <title>Murine metabolic-syndrome-specific gut microbial biobank.</title>
        <authorList>
            <person name="Liu C."/>
        </authorList>
    </citation>
    <scope>NUCLEOTIDE SEQUENCE [LARGE SCALE GENOMIC DNA]</scope>
    <source>
        <strain evidence="19">Z82</strain>
    </source>
</reference>
<dbReference type="Pfam" id="PF12705">
    <property type="entry name" value="PDDEXK_1"/>
    <property type="match status" value="1"/>
</dbReference>
<evidence type="ECO:0000256" key="14">
    <source>
        <dbReference type="ARBA" id="ARBA00048988"/>
    </source>
</evidence>
<dbReference type="PROSITE" id="PS51217">
    <property type="entry name" value="UVRD_HELICASE_CTER"/>
    <property type="match status" value="1"/>
</dbReference>
<dbReference type="PANTHER" id="PTHR11070:SF48">
    <property type="entry name" value="ATP-DEPENDENT HELICASE_NUCLEASE SUBUNIT A"/>
    <property type="match status" value="1"/>
</dbReference>
<sequence>MDLTTFTDGQRKSVTHLGGPLLVSAGAGSGKTFTLTQRIAYALLPESGPFAQDIDQIMAITFTEKAASEIKARVKRTLSQEGLHEQALRVDGAWISTIHGACARILRAHALELGIDPKFGILSEAQRLALVSQAVSEALDAARTDPQLLGYGLLLREYDIRAKGMAASSVQAMLEALMGKLSGMAGGLESLVTGPGAPPAGIIACRLVELYRAVGEVVALQKESSTSEKAARTVADSLDALEAYLSSGKGEGDYEALAQALDRCGTVGRNFGSKECKALVADFQQELSAACAQVVLGLAAPAASQLVSLTAKVGEIYERLKTASGSFDNDDLMMRTLRAFSDHPQIAAYYRDKFKLVMVDEFQDTSQLQIDLVSFLAGEHLERLCTVGDSQQSIYRFRGADVNVYEAHKQTMASPQVDALGIQLSKNFRSHRDVLSFVDRIFEQDRSFGRRFMSLEPNLSRESLLAPGLPRIQVELCGYAAQGEAKVSSSDAVRASAMLLARRFAEYRQAGHSASSMVVLLGRMTNAPVFASALRDEGFECIVAGGSSFAGTVEVQVIASLLRALANPLDTRALFQVLASGMFGLTAEELLELATAWDGEGFARTRSLAMGLMSASAPESSGRPAGTNLSTGQRAAVLFSEARARLRSEPASVVASQLVAASGWLLRLEAQGAQGRAEEANVLKALRLASSLEEERKVGPAALAKLFEAELAALKEPPGALSGSSSEAVRIMTIHSSKGLEFPIVGVAEFTKDAKLPPLVAETVGRHVFMSLKASRSADRFANLFKIARGFSAAAADDREDAADAEDALFAQRDALSYRTLLEQRVRDEELAEGRRKLYVALTRASEALVVSMVAKESKSAGYPELIEDFRCALFGDEDFPSGEALCDIGAEQPCLFRRTDARSVLAAARDCGTEAAGAEGFPVLDLPLACDAGLAPWAGMARDAVSYSFLSRTADSFRGPSDLWASSEGEGSLPPEPPSTEERLCLDDDEPACGDRPSDEDKATDFGIAFHRAAEYCGKTGSVPPDGAVGAIARSVGLSDAGTERLRRAVALWFDSPCFREASRYSSVRSEVPFLVSLGEGMYLEGEIDLLCTDGDGKAFVVDYKTGRNRLLTEDDLLRKHQLQAQSYAYALLVSGYEEVELRFVYVEQPQDEGGLRSVGFRFAEGDRLPLGQALRAAAESAL</sequence>
<evidence type="ECO:0000256" key="2">
    <source>
        <dbReference type="ARBA" id="ARBA00022722"/>
    </source>
</evidence>
<feature type="domain" description="UvrD-like helicase ATP-binding" evidence="17">
    <location>
        <begin position="4"/>
        <end position="431"/>
    </location>
</feature>
<organism evidence="19">
    <name type="scientific">Muribaculaceae bacterium Z82</name>
    <dbReference type="NCBI Taxonomy" id="2304548"/>
    <lineage>
        <taxon>Bacteria</taxon>
        <taxon>Pseudomonadati</taxon>
        <taxon>Bacteroidota</taxon>
        <taxon>Bacteroidia</taxon>
        <taxon>Bacteroidales</taxon>
        <taxon>Muribaculaceae</taxon>
    </lineage>
</organism>
<evidence type="ECO:0000256" key="3">
    <source>
        <dbReference type="ARBA" id="ARBA00022741"/>
    </source>
</evidence>
<dbReference type="InterPro" id="IPR013986">
    <property type="entry name" value="DExx_box_DNA_helicase_dom_sf"/>
</dbReference>
<evidence type="ECO:0000256" key="12">
    <source>
        <dbReference type="ARBA" id="ARBA00034617"/>
    </source>
</evidence>
<dbReference type="Pfam" id="PF13361">
    <property type="entry name" value="UvrD_C"/>
    <property type="match status" value="1"/>
</dbReference>
<dbReference type="InterPro" id="IPR011604">
    <property type="entry name" value="PDDEXK-like_dom_sf"/>
</dbReference>
<evidence type="ECO:0000256" key="11">
    <source>
        <dbReference type="ARBA" id="ARBA00023235"/>
    </source>
</evidence>
<evidence type="ECO:0000259" key="18">
    <source>
        <dbReference type="PROSITE" id="PS51217"/>
    </source>
</evidence>
<accession>A0A7C9JMZ9</accession>
<evidence type="ECO:0000256" key="1">
    <source>
        <dbReference type="ARBA" id="ARBA00009922"/>
    </source>
</evidence>
<evidence type="ECO:0000256" key="13">
    <source>
        <dbReference type="ARBA" id="ARBA00034808"/>
    </source>
</evidence>
<evidence type="ECO:0000256" key="15">
    <source>
        <dbReference type="PROSITE-ProRule" id="PRU00560"/>
    </source>
</evidence>
<dbReference type="GO" id="GO:0004527">
    <property type="term" value="F:exonuclease activity"/>
    <property type="evidence" value="ECO:0007669"/>
    <property type="project" value="UniProtKB-KW"/>
</dbReference>
<dbReference type="InterPro" id="IPR000212">
    <property type="entry name" value="DNA_helicase_UvrD/REP"/>
</dbReference>
<gene>
    <name evidence="19" type="ORF">D1639_04370</name>
</gene>
<comment type="similarity">
    <text evidence="1">Belongs to the helicase family. UvrD subfamily.</text>
</comment>
<evidence type="ECO:0000256" key="7">
    <source>
        <dbReference type="ARBA" id="ARBA00022839"/>
    </source>
</evidence>
<evidence type="ECO:0000256" key="6">
    <source>
        <dbReference type="ARBA" id="ARBA00022806"/>
    </source>
</evidence>
<dbReference type="GO" id="GO:0005829">
    <property type="term" value="C:cytosol"/>
    <property type="evidence" value="ECO:0007669"/>
    <property type="project" value="TreeGrafter"/>
</dbReference>
<keyword evidence="7" id="KW-0269">Exonuclease</keyword>
<dbReference type="GO" id="GO:0000725">
    <property type="term" value="P:recombinational repair"/>
    <property type="evidence" value="ECO:0007669"/>
    <property type="project" value="TreeGrafter"/>
</dbReference>
<evidence type="ECO:0000256" key="10">
    <source>
        <dbReference type="ARBA" id="ARBA00023204"/>
    </source>
</evidence>
<dbReference type="InterPro" id="IPR027417">
    <property type="entry name" value="P-loop_NTPase"/>
</dbReference>
<evidence type="ECO:0000256" key="5">
    <source>
        <dbReference type="ARBA" id="ARBA00022801"/>
    </source>
</evidence>
<dbReference type="GO" id="GO:0043138">
    <property type="term" value="F:3'-5' DNA helicase activity"/>
    <property type="evidence" value="ECO:0007669"/>
    <property type="project" value="UniProtKB-EC"/>
</dbReference>
<feature type="binding site" evidence="15">
    <location>
        <begin position="25"/>
        <end position="32"/>
    </location>
    <ligand>
        <name>ATP</name>
        <dbReference type="ChEBI" id="CHEBI:30616"/>
    </ligand>
</feature>
<dbReference type="InterPro" id="IPR011335">
    <property type="entry name" value="Restrct_endonuc-II-like"/>
</dbReference>
<dbReference type="EC" id="5.6.2.4" evidence="13"/>
<keyword evidence="2" id="KW-0540">Nuclease</keyword>
<dbReference type="GO" id="GO:0003677">
    <property type="term" value="F:DNA binding"/>
    <property type="evidence" value="ECO:0007669"/>
    <property type="project" value="UniProtKB-KW"/>
</dbReference>
<evidence type="ECO:0000313" key="19">
    <source>
        <dbReference type="EMBL" id="NBI34278.1"/>
    </source>
</evidence>
<dbReference type="SUPFAM" id="SSF52540">
    <property type="entry name" value="P-loop containing nucleoside triphosphate hydrolases"/>
    <property type="match status" value="1"/>
</dbReference>
<dbReference type="Gene3D" id="1.10.10.160">
    <property type="match status" value="1"/>
</dbReference>
<evidence type="ECO:0000256" key="8">
    <source>
        <dbReference type="ARBA" id="ARBA00022840"/>
    </source>
</evidence>
<keyword evidence="5 15" id="KW-0378">Hydrolase</keyword>
<dbReference type="EMBL" id="QWKH01000020">
    <property type="protein sequence ID" value="NBI34278.1"/>
    <property type="molecule type" value="Genomic_DNA"/>
</dbReference>
<comment type="catalytic activity">
    <reaction evidence="14">
        <text>ATP + H2O = ADP + phosphate + H(+)</text>
        <dbReference type="Rhea" id="RHEA:13065"/>
        <dbReference type="ChEBI" id="CHEBI:15377"/>
        <dbReference type="ChEBI" id="CHEBI:15378"/>
        <dbReference type="ChEBI" id="CHEBI:30616"/>
        <dbReference type="ChEBI" id="CHEBI:43474"/>
        <dbReference type="ChEBI" id="CHEBI:456216"/>
        <dbReference type="EC" id="5.6.2.4"/>
    </reaction>
</comment>
<keyword evidence="9" id="KW-0238">DNA-binding</keyword>
<dbReference type="AlphaFoldDB" id="A0A7C9JMZ9"/>
<dbReference type="GO" id="GO:0005524">
    <property type="term" value="F:ATP binding"/>
    <property type="evidence" value="ECO:0007669"/>
    <property type="project" value="UniProtKB-UniRule"/>
</dbReference>
<keyword evidence="6 15" id="KW-0347">Helicase</keyword>
<dbReference type="InterPro" id="IPR038726">
    <property type="entry name" value="PDDEXK_AddAB-type"/>
</dbReference>
<dbReference type="PANTHER" id="PTHR11070">
    <property type="entry name" value="UVRD / RECB / PCRA DNA HELICASE FAMILY MEMBER"/>
    <property type="match status" value="1"/>
</dbReference>
<dbReference type="Gene3D" id="1.10.486.10">
    <property type="entry name" value="PCRA, domain 4"/>
    <property type="match status" value="1"/>
</dbReference>
<proteinExistence type="inferred from homology"/>
<keyword evidence="4" id="KW-0227">DNA damage</keyword>
<feature type="region of interest" description="Disordered" evidence="16">
    <location>
        <begin position="962"/>
        <end position="1001"/>
    </location>
</feature>
<protein>
    <recommendedName>
        <fullName evidence="13">DNA 3'-5' helicase</fullName>
        <ecNumber evidence="13">5.6.2.4</ecNumber>
    </recommendedName>
</protein>
<dbReference type="Gene3D" id="3.90.320.10">
    <property type="match status" value="1"/>
</dbReference>
<keyword evidence="3 15" id="KW-0547">Nucleotide-binding</keyword>
<comment type="catalytic activity">
    <reaction evidence="12">
        <text>Couples ATP hydrolysis with the unwinding of duplex DNA by translocating in the 3'-5' direction.</text>
        <dbReference type="EC" id="5.6.2.4"/>
    </reaction>
</comment>
<name>A0A7C9JMZ9_9BACT</name>
<dbReference type="CDD" id="cd17932">
    <property type="entry name" value="DEXQc_UvrD"/>
    <property type="match status" value="1"/>
</dbReference>